<feature type="signal peptide" evidence="1">
    <location>
        <begin position="1"/>
        <end position="18"/>
    </location>
</feature>
<accession>A0A446BV76</accession>
<dbReference type="AlphaFoldDB" id="A0A446BV76"/>
<dbReference type="Proteomes" id="UP000289323">
    <property type="component" value="Unassembled WGS sequence"/>
</dbReference>
<dbReference type="InterPro" id="IPR058645">
    <property type="entry name" value="NTF2-like_dom_7"/>
</dbReference>
<proteinExistence type="predicted"/>
<reference evidence="3 4" key="1">
    <citation type="submission" date="2018-04" db="EMBL/GenBank/DDBJ databases">
        <authorList>
            <person name="Huttner S."/>
            <person name="Dainat J."/>
        </authorList>
    </citation>
    <scope>NUCLEOTIDE SEQUENCE [LARGE SCALE GENOMIC DNA]</scope>
</reference>
<evidence type="ECO:0000313" key="3">
    <source>
        <dbReference type="EMBL" id="SPQ26443.1"/>
    </source>
</evidence>
<dbReference type="Pfam" id="PF26534">
    <property type="entry name" value="NTF2_7"/>
    <property type="match status" value="1"/>
</dbReference>
<name>A0A446BV76_9PEZI</name>
<evidence type="ECO:0000256" key="1">
    <source>
        <dbReference type="SAM" id="SignalP"/>
    </source>
</evidence>
<evidence type="ECO:0000259" key="2">
    <source>
        <dbReference type="Pfam" id="PF26534"/>
    </source>
</evidence>
<organism evidence="3 4">
    <name type="scientific">Thermothielavioides terrestris</name>
    <dbReference type="NCBI Taxonomy" id="2587410"/>
    <lineage>
        <taxon>Eukaryota</taxon>
        <taxon>Fungi</taxon>
        <taxon>Dikarya</taxon>
        <taxon>Ascomycota</taxon>
        <taxon>Pezizomycotina</taxon>
        <taxon>Sordariomycetes</taxon>
        <taxon>Sordariomycetidae</taxon>
        <taxon>Sordariales</taxon>
        <taxon>Chaetomiaceae</taxon>
        <taxon>Thermothielavioides</taxon>
    </lineage>
</organism>
<feature type="domain" description="NTF2-like" evidence="2">
    <location>
        <begin position="62"/>
        <end position="202"/>
    </location>
</feature>
<sequence length="211" mass="22819">MRFVSSLALFSLAGLGLASPVADATALHARDDSPLLDTVAEPALLRRGGSDKGKSKSRHTETCLCQDDVDTLVDAYVRILSKWNETADAKYLADDFADYSDSINILAGLPLGGPTFPTKQAFIDHENTQPDNLPLKVTHKSPYDCNQIAVVWTATFGVAQKPVRGVSILGAARDSKKKGAPWQIKRIDVEFNSLAYLLDIGGSYTLPGQQQ</sequence>
<protein>
    <submittedName>
        <fullName evidence="3">89baec30-7980-4b84-924c-cc1fdbf36485</fullName>
    </submittedName>
</protein>
<gene>
    <name evidence="3" type="ORF">TT172_LOCUS8862</name>
</gene>
<dbReference type="EMBL" id="OUUZ01000018">
    <property type="protein sequence ID" value="SPQ26443.1"/>
    <property type="molecule type" value="Genomic_DNA"/>
</dbReference>
<keyword evidence="1" id="KW-0732">Signal</keyword>
<feature type="chain" id="PRO_5019210460" evidence="1">
    <location>
        <begin position="19"/>
        <end position="211"/>
    </location>
</feature>
<evidence type="ECO:0000313" key="4">
    <source>
        <dbReference type="Proteomes" id="UP000289323"/>
    </source>
</evidence>